<dbReference type="InterPro" id="IPR001841">
    <property type="entry name" value="Znf_RING"/>
</dbReference>
<keyword evidence="5" id="KW-1133">Transmembrane helix</keyword>
<dbReference type="EMBL" id="DS268486">
    <property type="protein sequence ID" value="EFP10524.1"/>
    <property type="molecule type" value="Genomic_DNA"/>
</dbReference>
<dbReference type="GO" id="GO:0008270">
    <property type="term" value="F:zinc ion binding"/>
    <property type="evidence" value="ECO:0007669"/>
    <property type="project" value="UniProtKB-KW"/>
</dbReference>
<feature type="domain" description="RING-type" evidence="6">
    <location>
        <begin position="226"/>
        <end position="273"/>
    </location>
</feature>
<feature type="transmembrane region" description="Helical" evidence="5">
    <location>
        <begin position="79"/>
        <end position="98"/>
    </location>
</feature>
<sequence>MIWPEILFLAHLPLTGAFIGAGLKHLYSNPNENSNWITGGAIVATSVLLALIIGLVKWLVVRSNKETGLLKRCKIDRMIGYGGIALCGVVPRILVYFMEVKGDYVFHIHYYLTVVSLITSFIFYFLFSLTSQRYCNRINSVLHKIAHFINFFGLIVILVVTSQFIVGLHLWVIAGYHLGYFVMCWVGIREFLGALGGGTLVLKEQEESDEEKTPKVLEKEPLRLDCKLCFITYSTTTHIPRLLKECGHTVCEKCVDILLKSHNGQHVFCPFCQKVTVVNGAANSLPKNYETLEAMEWRDAAPSAPEEYIETVVCEED</sequence>
<dbReference type="PANTHER" id="PTHR47156:SF7">
    <property type="entry name" value="RING-TYPE DOMAIN-CONTAINING PROTEIN"/>
    <property type="match status" value="1"/>
</dbReference>
<evidence type="ECO:0000256" key="2">
    <source>
        <dbReference type="ARBA" id="ARBA00022771"/>
    </source>
</evidence>
<dbReference type="InParanoid" id="E3MW91"/>
<dbReference type="PROSITE" id="PS00518">
    <property type="entry name" value="ZF_RING_1"/>
    <property type="match status" value="1"/>
</dbReference>
<feature type="transmembrane region" description="Helical" evidence="5">
    <location>
        <begin position="104"/>
        <end position="127"/>
    </location>
</feature>
<evidence type="ECO:0000256" key="1">
    <source>
        <dbReference type="ARBA" id="ARBA00022723"/>
    </source>
</evidence>
<dbReference type="OrthoDB" id="5828209at2759"/>
<name>E3MW91_CAERE</name>
<dbReference type="RefSeq" id="XP_003099559.2">
    <property type="nucleotide sequence ID" value="XM_003099511.2"/>
</dbReference>
<dbReference type="CTD" id="9805676"/>
<dbReference type="PANTHER" id="PTHR47156">
    <property type="entry name" value="PROTEIN CBG20824"/>
    <property type="match status" value="1"/>
</dbReference>
<feature type="transmembrane region" description="Helical" evidence="5">
    <location>
        <begin position="148"/>
        <end position="172"/>
    </location>
</feature>
<evidence type="ECO:0000313" key="7">
    <source>
        <dbReference type="EMBL" id="EFP10524.1"/>
    </source>
</evidence>
<proteinExistence type="predicted"/>
<evidence type="ECO:0000256" key="5">
    <source>
        <dbReference type="SAM" id="Phobius"/>
    </source>
</evidence>
<evidence type="ECO:0000259" key="6">
    <source>
        <dbReference type="PROSITE" id="PS50089"/>
    </source>
</evidence>
<dbReference type="InterPro" id="IPR052667">
    <property type="entry name" value="E3_ubiquitin-ligase_RING"/>
</dbReference>
<protein>
    <recommendedName>
        <fullName evidence="6">RING-type domain-containing protein</fullName>
    </recommendedName>
</protein>
<dbReference type="KEGG" id="crq:GCK72_011241"/>
<dbReference type="InterPro" id="IPR017907">
    <property type="entry name" value="Znf_RING_CS"/>
</dbReference>
<dbReference type="InterPro" id="IPR018957">
    <property type="entry name" value="Znf_C3HC4_RING-type"/>
</dbReference>
<keyword evidence="1" id="KW-0479">Metal-binding</keyword>
<dbReference type="GeneID" id="9805676"/>
<gene>
    <name evidence="7" type="ORF">CRE_29069</name>
</gene>
<keyword evidence="3" id="KW-0862">Zinc</keyword>
<evidence type="ECO:0000256" key="4">
    <source>
        <dbReference type="PROSITE-ProRule" id="PRU00175"/>
    </source>
</evidence>
<keyword evidence="2 4" id="KW-0863">Zinc-finger</keyword>
<dbReference type="eggNOG" id="KOG4185">
    <property type="taxonomic scope" value="Eukaryota"/>
</dbReference>
<dbReference type="InterPro" id="IPR013083">
    <property type="entry name" value="Znf_RING/FYVE/PHD"/>
</dbReference>
<dbReference type="OMA" id="LEAMEWR"/>
<evidence type="ECO:0000256" key="3">
    <source>
        <dbReference type="ARBA" id="ARBA00022833"/>
    </source>
</evidence>
<organism evidence="8">
    <name type="scientific">Caenorhabditis remanei</name>
    <name type="common">Caenorhabditis vulgaris</name>
    <dbReference type="NCBI Taxonomy" id="31234"/>
    <lineage>
        <taxon>Eukaryota</taxon>
        <taxon>Metazoa</taxon>
        <taxon>Ecdysozoa</taxon>
        <taxon>Nematoda</taxon>
        <taxon>Chromadorea</taxon>
        <taxon>Rhabditida</taxon>
        <taxon>Rhabditina</taxon>
        <taxon>Rhabditomorpha</taxon>
        <taxon>Rhabditoidea</taxon>
        <taxon>Rhabditidae</taxon>
        <taxon>Peloderinae</taxon>
        <taxon>Caenorhabditis</taxon>
    </lineage>
</organism>
<keyword evidence="8" id="KW-1185">Reference proteome</keyword>
<keyword evidence="5" id="KW-0812">Transmembrane</keyword>
<dbReference type="Pfam" id="PF00097">
    <property type="entry name" value="zf-C3HC4"/>
    <property type="match status" value="1"/>
</dbReference>
<reference evidence="7" key="1">
    <citation type="submission" date="2007-07" db="EMBL/GenBank/DDBJ databases">
        <title>PCAP assembly of the Caenorhabditis remanei genome.</title>
        <authorList>
            <consortium name="The Caenorhabditis remanei Sequencing Consortium"/>
            <person name="Wilson R.K."/>
        </authorList>
    </citation>
    <scope>NUCLEOTIDE SEQUENCE [LARGE SCALE GENOMIC DNA]</scope>
    <source>
        <strain evidence="7">PB4641</strain>
    </source>
</reference>
<keyword evidence="5" id="KW-0472">Membrane</keyword>
<feature type="transmembrane region" description="Helical" evidence="5">
    <location>
        <begin position="36"/>
        <end position="59"/>
    </location>
</feature>
<dbReference type="PROSITE" id="PS50089">
    <property type="entry name" value="ZF_RING_2"/>
    <property type="match status" value="1"/>
</dbReference>
<dbReference type="Proteomes" id="UP000008281">
    <property type="component" value="Unassembled WGS sequence"/>
</dbReference>
<dbReference type="STRING" id="31234.E3MW91"/>
<dbReference type="HOGENOM" id="CLU_051246_0_0_1"/>
<dbReference type="Gene3D" id="3.30.40.10">
    <property type="entry name" value="Zinc/RING finger domain, C3HC4 (zinc finger)"/>
    <property type="match status" value="1"/>
</dbReference>
<dbReference type="SUPFAM" id="SSF57850">
    <property type="entry name" value="RING/U-box"/>
    <property type="match status" value="1"/>
</dbReference>
<evidence type="ECO:0000313" key="8">
    <source>
        <dbReference type="Proteomes" id="UP000008281"/>
    </source>
</evidence>
<dbReference type="SMART" id="SM00184">
    <property type="entry name" value="RING"/>
    <property type="match status" value="1"/>
</dbReference>
<dbReference type="AlphaFoldDB" id="E3MW91"/>
<accession>E3MW91</accession>